<protein>
    <submittedName>
        <fullName evidence="2">Uncharacterized protein</fullName>
    </submittedName>
</protein>
<dbReference type="RefSeq" id="WP_284642203.1">
    <property type="nucleotide sequence ID" value="NZ_JASNVU010000007.1"/>
</dbReference>
<comment type="caution">
    <text evidence="2">The sequence shown here is derived from an EMBL/GenBank/DDBJ whole genome shotgun (WGS) entry which is preliminary data.</text>
</comment>
<dbReference type="Proteomes" id="UP001230317">
    <property type="component" value="Unassembled WGS sequence"/>
</dbReference>
<gene>
    <name evidence="2" type="ORF">QPX58_06540</name>
</gene>
<feature type="region of interest" description="Disordered" evidence="1">
    <location>
        <begin position="48"/>
        <end position="95"/>
    </location>
</feature>
<evidence type="ECO:0000313" key="2">
    <source>
        <dbReference type="EMBL" id="MDK4335070.1"/>
    </source>
</evidence>
<reference evidence="2" key="1">
    <citation type="submission" date="2023-05" db="EMBL/GenBank/DDBJ databases">
        <title>Metabolic capabilities are highly conserved among human nasal-associated Corynebacterium species in pangenomic analyses.</title>
        <authorList>
            <person name="Tran T.H."/>
            <person name="Roberts A.Q."/>
            <person name="Escapa I.F."/>
            <person name="Gao W."/>
            <person name="Conlan S."/>
            <person name="Kong H."/>
            <person name="Segre J.A."/>
            <person name="Kelly M.S."/>
            <person name="Lemon K.P."/>
        </authorList>
    </citation>
    <scope>NUCLEOTIDE SEQUENCE</scope>
    <source>
        <strain evidence="2">KPL2618</strain>
    </source>
</reference>
<evidence type="ECO:0000313" key="3">
    <source>
        <dbReference type="Proteomes" id="UP001230317"/>
    </source>
</evidence>
<evidence type="ECO:0000256" key="1">
    <source>
        <dbReference type="SAM" id="MobiDB-lite"/>
    </source>
</evidence>
<proteinExistence type="predicted"/>
<accession>A0AAP4BZS6</accession>
<organism evidence="2 3">
    <name type="scientific">Corynebacterium accolens</name>
    <dbReference type="NCBI Taxonomy" id="38284"/>
    <lineage>
        <taxon>Bacteria</taxon>
        <taxon>Bacillati</taxon>
        <taxon>Actinomycetota</taxon>
        <taxon>Actinomycetes</taxon>
        <taxon>Mycobacteriales</taxon>
        <taxon>Corynebacteriaceae</taxon>
        <taxon>Corynebacterium</taxon>
    </lineage>
</organism>
<sequence>MKVKQASEPLEQEATALRKVEQDAEKLTAAQEQADRCAGLLQVAEAQSRDAEQAAGSGIGWLKGAGRKKAEQHDLHTAQRKVTQARQQDVEQAAR</sequence>
<name>A0AAP4BZS6_9CORY</name>
<feature type="compositionally biased region" description="Basic and acidic residues" evidence="1">
    <location>
        <begin position="68"/>
        <end position="77"/>
    </location>
</feature>
<dbReference type="AlphaFoldDB" id="A0AAP4BZS6"/>
<dbReference type="EMBL" id="JASNVU010000007">
    <property type="protein sequence ID" value="MDK4335070.1"/>
    <property type="molecule type" value="Genomic_DNA"/>
</dbReference>